<proteinExistence type="predicted"/>
<feature type="domain" description="Lipocalin/cytosolic fatty-acid binding" evidence="2">
    <location>
        <begin position="61"/>
        <end position="219"/>
    </location>
</feature>
<dbReference type="SUPFAM" id="SSF50814">
    <property type="entry name" value="Lipocalins"/>
    <property type="match status" value="1"/>
</dbReference>
<dbReference type="PaxDb" id="2903-EOD37984"/>
<dbReference type="InterPro" id="IPR000566">
    <property type="entry name" value="Lipocln_cytosolic_FA-bd_dom"/>
</dbReference>
<protein>
    <recommendedName>
        <fullName evidence="2">Lipocalin/cytosolic fatty-acid binding domain-containing protein</fullName>
    </recommendedName>
</protein>
<accession>A0A0D3KQE9</accession>
<evidence type="ECO:0000313" key="4">
    <source>
        <dbReference type="Proteomes" id="UP000013827"/>
    </source>
</evidence>
<reference evidence="3" key="2">
    <citation type="submission" date="2024-10" db="UniProtKB">
        <authorList>
            <consortium name="EnsemblProtists"/>
        </authorList>
    </citation>
    <scope>IDENTIFICATION</scope>
</reference>
<evidence type="ECO:0000313" key="3">
    <source>
        <dbReference type="EnsemblProtists" id="EOD37984"/>
    </source>
</evidence>
<dbReference type="Pfam" id="PF08212">
    <property type="entry name" value="Lipocalin_2"/>
    <property type="match status" value="1"/>
</dbReference>
<dbReference type="HOGENOM" id="CLU_1172552_0_0_1"/>
<organism evidence="3 4">
    <name type="scientific">Emiliania huxleyi (strain CCMP1516)</name>
    <dbReference type="NCBI Taxonomy" id="280463"/>
    <lineage>
        <taxon>Eukaryota</taxon>
        <taxon>Haptista</taxon>
        <taxon>Haptophyta</taxon>
        <taxon>Prymnesiophyceae</taxon>
        <taxon>Isochrysidales</taxon>
        <taxon>Noelaerhabdaceae</taxon>
        <taxon>Emiliania</taxon>
    </lineage>
</organism>
<reference evidence="4" key="1">
    <citation type="journal article" date="2013" name="Nature">
        <title>Pan genome of the phytoplankton Emiliania underpins its global distribution.</title>
        <authorList>
            <person name="Read B.A."/>
            <person name="Kegel J."/>
            <person name="Klute M.J."/>
            <person name="Kuo A."/>
            <person name="Lefebvre S.C."/>
            <person name="Maumus F."/>
            <person name="Mayer C."/>
            <person name="Miller J."/>
            <person name="Monier A."/>
            <person name="Salamov A."/>
            <person name="Young J."/>
            <person name="Aguilar M."/>
            <person name="Claverie J.M."/>
            <person name="Frickenhaus S."/>
            <person name="Gonzalez K."/>
            <person name="Herman E.K."/>
            <person name="Lin Y.C."/>
            <person name="Napier J."/>
            <person name="Ogata H."/>
            <person name="Sarno A.F."/>
            <person name="Shmutz J."/>
            <person name="Schroeder D."/>
            <person name="de Vargas C."/>
            <person name="Verret F."/>
            <person name="von Dassow P."/>
            <person name="Valentin K."/>
            <person name="Van de Peer Y."/>
            <person name="Wheeler G."/>
            <person name="Dacks J.B."/>
            <person name="Delwiche C.F."/>
            <person name="Dyhrman S.T."/>
            <person name="Glockner G."/>
            <person name="John U."/>
            <person name="Richards T."/>
            <person name="Worden A.Z."/>
            <person name="Zhang X."/>
            <person name="Grigoriev I.V."/>
            <person name="Allen A.E."/>
            <person name="Bidle K."/>
            <person name="Borodovsky M."/>
            <person name="Bowler C."/>
            <person name="Brownlee C."/>
            <person name="Cock J.M."/>
            <person name="Elias M."/>
            <person name="Gladyshev V.N."/>
            <person name="Groth M."/>
            <person name="Guda C."/>
            <person name="Hadaegh A."/>
            <person name="Iglesias-Rodriguez M.D."/>
            <person name="Jenkins J."/>
            <person name="Jones B.M."/>
            <person name="Lawson T."/>
            <person name="Leese F."/>
            <person name="Lindquist E."/>
            <person name="Lobanov A."/>
            <person name="Lomsadze A."/>
            <person name="Malik S.B."/>
            <person name="Marsh M.E."/>
            <person name="Mackinder L."/>
            <person name="Mock T."/>
            <person name="Mueller-Roeber B."/>
            <person name="Pagarete A."/>
            <person name="Parker M."/>
            <person name="Probert I."/>
            <person name="Quesneville H."/>
            <person name="Raines C."/>
            <person name="Rensing S.A."/>
            <person name="Riano-Pachon D.M."/>
            <person name="Richier S."/>
            <person name="Rokitta S."/>
            <person name="Shiraiwa Y."/>
            <person name="Soanes D.M."/>
            <person name="van der Giezen M."/>
            <person name="Wahlund T.M."/>
            <person name="Williams B."/>
            <person name="Wilson W."/>
            <person name="Wolfe G."/>
            <person name="Wurch L.L."/>
        </authorList>
    </citation>
    <scope>NUCLEOTIDE SEQUENCE</scope>
</reference>
<feature type="region of interest" description="Disordered" evidence="1">
    <location>
        <begin position="1"/>
        <end position="28"/>
    </location>
</feature>
<dbReference type="STRING" id="2903.R1FWZ1"/>
<evidence type="ECO:0000256" key="1">
    <source>
        <dbReference type="SAM" id="MobiDB-lite"/>
    </source>
</evidence>
<dbReference type="Gene3D" id="2.40.128.20">
    <property type="match status" value="1"/>
</dbReference>
<keyword evidence="4" id="KW-1185">Reference proteome</keyword>
<dbReference type="EnsemblProtists" id="EOD37984">
    <property type="protein sequence ID" value="EOD37984"/>
    <property type="gene ID" value="EMIHUDRAFT_97888"/>
</dbReference>
<dbReference type="KEGG" id="ehx:EMIHUDRAFT_97888"/>
<dbReference type="PANTHER" id="PTHR10612">
    <property type="entry name" value="APOLIPOPROTEIN D"/>
    <property type="match status" value="1"/>
</dbReference>
<dbReference type="Proteomes" id="UP000013827">
    <property type="component" value="Unassembled WGS sequence"/>
</dbReference>
<sequence>MSKPTVPKPTTKFIADMREKNAPVAEKASEDPPAPGCCGCASPCCFSTPTLTVLDGTEAFEAEKYLGKWYQTHASATVKYTFELGGNAVTAEYSETDVPNKISVVNTVRCFPRLGALFGKIGLGCLFSGIKISGSAVGTPTKDGVFSVGFFQCCSTPSFEPPGNYWILKLGPVKEGLYSWAVVSNDTGSQLYILCRDVPSFVGSEAEAEALAYAKEKGFTGCCNKPLRTNQLNPPPY</sequence>
<dbReference type="GO" id="GO:0006950">
    <property type="term" value="P:response to stress"/>
    <property type="evidence" value="ECO:0007669"/>
    <property type="project" value="UniProtKB-ARBA"/>
</dbReference>
<dbReference type="AlphaFoldDB" id="A0A0D3KQE9"/>
<name>A0A0D3KQE9_EMIH1</name>
<dbReference type="InterPro" id="IPR012674">
    <property type="entry name" value="Calycin"/>
</dbReference>
<evidence type="ECO:0000259" key="2">
    <source>
        <dbReference type="Pfam" id="PF08212"/>
    </source>
</evidence>
<dbReference type="GeneID" id="17283254"/>
<dbReference type="PANTHER" id="PTHR10612:SF34">
    <property type="entry name" value="APOLIPOPROTEIN D"/>
    <property type="match status" value="1"/>
</dbReference>
<dbReference type="RefSeq" id="XP_005790413.1">
    <property type="nucleotide sequence ID" value="XM_005790356.1"/>
</dbReference>